<dbReference type="EMBL" id="CP020660">
    <property type="protein sequence ID" value="ATF09366.1"/>
    <property type="molecule type" value="Genomic_DNA"/>
</dbReference>
<dbReference type="Gene3D" id="3.40.50.2000">
    <property type="entry name" value="Glycogen Phosphorylase B"/>
    <property type="match status" value="2"/>
</dbReference>
<proteinExistence type="predicted"/>
<dbReference type="SUPFAM" id="SSF53756">
    <property type="entry name" value="UDP-Glycosyltransferase/glycogen phosphorylase"/>
    <property type="match status" value="1"/>
</dbReference>
<dbReference type="PANTHER" id="PTHR12526">
    <property type="entry name" value="GLYCOSYLTRANSFERASE"/>
    <property type="match status" value="1"/>
</dbReference>
<protein>
    <submittedName>
        <fullName evidence="3">Glycosyltransferase</fullName>
    </submittedName>
</protein>
<dbReference type="RefSeq" id="WP_096619064.1">
    <property type="nucleotide sequence ID" value="NZ_CP020660.1"/>
</dbReference>
<dbReference type="CDD" id="cd03801">
    <property type="entry name" value="GT4_PimA-like"/>
    <property type="match status" value="1"/>
</dbReference>
<name>A0A291B8N3_9GAMM</name>
<dbReference type="Proteomes" id="UP000218160">
    <property type="component" value="Chromosome 1"/>
</dbReference>
<evidence type="ECO:0000313" key="4">
    <source>
        <dbReference type="Proteomes" id="UP000218160"/>
    </source>
</evidence>
<sequence length="391" mass="43489">MEYTEVTSYLHNISNDYKPAILHICLSTGCGGLEMYPSRVGGQFLQKGYCVFGLASKNSRVAKFMKNAGMNVFTVKNKFQLFGPKLFELTRWLQKNKIKIIHSHKSGDILISMLLSLFTTRFSVFTEHIGVKHSKKDVYHRLVYRHINQVLSVSNETYQRNMNTLPVSKTNIQCLWLGTHIDARDISTPSINHKLKSELNLSKDTMLIGTVGRICKGKGQSELLTAFELIADEYPNAHLILIGGLLEDEGADVGFSLILQSQAVASAHTARIHFVGYRLDVSELLDEIQIVCLPYYNEAFGLTAIEAMSQRCAIVAANTGALPEILGDTGVYCDPQSSLSIAIGLKQYLSMPALIHKNATNGYLRVTKHFSMQGHVDKLESIYLNGVAQLV</sequence>
<dbReference type="GO" id="GO:1901135">
    <property type="term" value="P:carbohydrate derivative metabolic process"/>
    <property type="evidence" value="ECO:0007669"/>
    <property type="project" value="UniProtKB-ARBA"/>
</dbReference>
<evidence type="ECO:0000259" key="1">
    <source>
        <dbReference type="Pfam" id="PF00534"/>
    </source>
</evidence>
<evidence type="ECO:0000313" key="3">
    <source>
        <dbReference type="EMBL" id="ATF09366.1"/>
    </source>
</evidence>
<accession>A0A291B8N3</accession>
<dbReference type="KEGG" id="elux:BTN50_0859"/>
<dbReference type="AlphaFoldDB" id="A0A291B8N3"/>
<keyword evidence="4" id="KW-1185">Reference proteome</keyword>
<organism evidence="3 4">
    <name type="scientific">Candidatus Enterovibrio altilux</name>
    <dbReference type="NCBI Taxonomy" id="1927128"/>
    <lineage>
        <taxon>Bacteria</taxon>
        <taxon>Pseudomonadati</taxon>
        <taxon>Pseudomonadota</taxon>
        <taxon>Gammaproteobacteria</taxon>
        <taxon>Vibrionales</taxon>
        <taxon>Vibrionaceae</taxon>
        <taxon>Enterovibrio</taxon>
    </lineage>
</organism>
<reference evidence="4" key="1">
    <citation type="submission" date="2017-04" db="EMBL/GenBank/DDBJ databases">
        <title>Genome evolution of the luminous symbionts of deep sea anglerfish.</title>
        <authorList>
            <person name="Hendry T.A."/>
        </authorList>
    </citation>
    <scope>NUCLEOTIDE SEQUENCE [LARGE SCALE GENOMIC DNA]</scope>
</reference>
<dbReference type="InterPro" id="IPR028098">
    <property type="entry name" value="Glyco_trans_4-like_N"/>
</dbReference>
<feature type="domain" description="Glycosyltransferase subfamily 4-like N-terminal" evidence="2">
    <location>
        <begin position="31"/>
        <end position="173"/>
    </location>
</feature>
<dbReference type="Pfam" id="PF13439">
    <property type="entry name" value="Glyco_transf_4"/>
    <property type="match status" value="1"/>
</dbReference>
<dbReference type="GO" id="GO:0016757">
    <property type="term" value="F:glycosyltransferase activity"/>
    <property type="evidence" value="ECO:0007669"/>
    <property type="project" value="InterPro"/>
</dbReference>
<dbReference type="PANTHER" id="PTHR12526:SF630">
    <property type="entry name" value="GLYCOSYLTRANSFERASE"/>
    <property type="match status" value="1"/>
</dbReference>
<gene>
    <name evidence="3" type="ORF">BTN50_0859</name>
</gene>
<evidence type="ECO:0000259" key="2">
    <source>
        <dbReference type="Pfam" id="PF13439"/>
    </source>
</evidence>
<dbReference type="Pfam" id="PF00534">
    <property type="entry name" value="Glycos_transf_1"/>
    <property type="match status" value="1"/>
</dbReference>
<keyword evidence="3" id="KW-0808">Transferase</keyword>
<feature type="domain" description="Glycosyl transferase family 1" evidence="1">
    <location>
        <begin position="195"/>
        <end position="363"/>
    </location>
</feature>
<dbReference type="InterPro" id="IPR001296">
    <property type="entry name" value="Glyco_trans_1"/>
</dbReference>